<name>R7VJD1_CAPTE</name>
<dbReference type="PRINTS" id="PR00700">
    <property type="entry name" value="PRTYPHPHTASE"/>
</dbReference>
<proteinExistence type="predicted"/>
<dbReference type="PROSITE" id="PS50056">
    <property type="entry name" value="TYR_PHOSPHATASE_2"/>
    <property type="match status" value="2"/>
</dbReference>
<dbReference type="InterPro" id="IPR000387">
    <property type="entry name" value="Tyr_Pase_dom"/>
</dbReference>
<feature type="transmembrane region" description="Helical" evidence="7">
    <location>
        <begin position="536"/>
        <end position="561"/>
    </location>
</feature>
<keyword evidence="2 8" id="KW-0732">Signal</keyword>
<evidence type="ECO:0000313" key="12">
    <source>
        <dbReference type="EMBL" id="ELU18759.1"/>
    </source>
</evidence>
<dbReference type="InterPro" id="IPR036116">
    <property type="entry name" value="FN3_sf"/>
</dbReference>
<reference evidence="12 14" key="2">
    <citation type="journal article" date="2013" name="Nature">
        <title>Insights into bilaterian evolution from three spiralian genomes.</title>
        <authorList>
            <person name="Simakov O."/>
            <person name="Marletaz F."/>
            <person name="Cho S.J."/>
            <person name="Edsinger-Gonzales E."/>
            <person name="Havlak P."/>
            <person name="Hellsten U."/>
            <person name="Kuo D.H."/>
            <person name="Larsson T."/>
            <person name="Lv J."/>
            <person name="Arendt D."/>
            <person name="Savage R."/>
            <person name="Osoegawa K."/>
            <person name="de Jong P."/>
            <person name="Grimwood J."/>
            <person name="Chapman J.A."/>
            <person name="Shapiro H."/>
            <person name="Aerts A."/>
            <person name="Otillar R.P."/>
            <person name="Terry A.Y."/>
            <person name="Boore J.L."/>
            <person name="Grigoriev I.V."/>
            <person name="Lindberg D.R."/>
            <person name="Seaver E.C."/>
            <person name="Weisblat D.A."/>
            <person name="Putnam N.H."/>
            <person name="Rokhsar D.S."/>
        </authorList>
    </citation>
    <scope>NUCLEOTIDE SEQUENCE</scope>
    <source>
        <strain evidence="12 14">I ESC-2004</strain>
    </source>
</reference>
<dbReference type="PROSITE" id="PS00383">
    <property type="entry name" value="TYR_PHOSPHATASE_1"/>
    <property type="match status" value="1"/>
</dbReference>
<dbReference type="SUPFAM" id="SSF52799">
    <property type="entry name" value="(Phosphotyrosine protein) phosphatases II"/>
    <property type="match status" value="2"/>
</dbReference>
<dbReference type="PANTHER" id="PTHR19134">
    <property type="entry name" value="RECEPTOR-TYPE TYROSINE-PROTEIN PHOSPHATASE"/>
    <property type="match status" value="1"/>
</dbReference>
<comment type="catalytic activity">
    <reaction evidence="6">
        <text>O-phospho-L-tyrosyl-[protein] + H2O = L-tyrosyl-[protein] + phosphate</text>
        <dbReference type="Rhea" id="RHEA:10684"/>
        <dbReference type="Rhea" id="RHEA-COMP:10136"/>
        <dbReference type="Rhea" id="RHEA-COMP:20101"/>
        <dbReference type="ChEBI" id="CHEBI:15377"/>
        <dbReference type="ChEBI" id="CHEBI:43474"/>
        <dbReference type="ChEBI" id="CHEBI:46858"/>
        <dbReference type="ChEBI" id="CHEBI:61978"/>
        <dbReference type="EC" id="3.1.3.48"/>
    </reaction>
</comment>
<keyword evidence="3" id="KW-0378">Hydrolase</keyword>
<dbReference type="EMBL" id="KB291799">
    <property type="protein sequence ID" value="ELU18759.1"/>
    <property type="molecule type" value="Genomic_DNA"/>
</dbReference>
<reference evidence="14" key="1">
    <citation type="submission" date="2012-12" db="EMBL/GenBank/DDBJ databases">
        <authorList>
            <person name="Hellsten U."/>
            <person name="Grimwood J."/>
            <person name="Chapman J.A."/>
            <person name="Shapiro H."/>
            <person name="Aerts A."/>
            <person name="Otillar R.P."/>
            <person name="Terry A.Y."/>
            <person name="Boore J.L."/>
            <person name="Simakov O."/>
            <person name="Marletaz F."/>
            <person name="Cho S.-J."/>
            <person name="Edsinger-Gonzales E."/>
            <person name="Havlak P."/>
            <person name="Kuo D.-H."/>
            <person name="Larsson T."/>
            <person name="Lv J."/>
            <person name="Arendt D."/>
            <person name="Savage R."/>
            <person name="Osoegawa K."/>
            <person name="de Jong P."/>
            <person name="Lindberg D.R."/>
            <person name="Seaver E.C."/>
            <person name="Weisblat D.A."/>
            <person name="Putnam N.H."/>
            <person name="Grigoriev I.V."/>
            <person name="Rokhsar D.S."/>
        </authorList>
    </citation>
    <scope>NUCLEOTIDE SEQUENCE</scope>
    <source>
        <strain evidence="14">I ESC-2004</strain>
    </source>
</reference>
<dbReference type="STRING" id="283909.R7VJD1"/>
<dbReference type="EnsemblMetazoa" id="CapteT229320">
    <property type="protein sequence ID" value="CapteP229320"/>
    <property type="gene ID" value="CapteG229320"/>
</dbReference>
<evidence type="ECO:0000256" key="8">
    <source>
        <dbReference type="SAM" id="SignalP"/>
    </source>
</evidence>
<feature type="chain" id="PRO_5011952068" evidence="8">
    <location>
        <begin position="16"/>
        <end position="1181"/>
    </location>
</feature>
<sequence>MLVFMLAASLAFAIATGPVCDEGRFGASCSGECHCELGPHVCNQTSGACEQGGCTAGFQNLPFCQTGTSLSIPSIRRIAATSAEVHWQNWIPHVNVSFYSLEVEEDNSSWYEVAAVQRSREMLSAQGLRPYTKYRFRVVLWWRDHVSTHSDNGLPSEPVTTLCAAPGDIPAIDFDSVEISDGRIMFSWKVPIMVNCDSIVEHSVLITFLPSCGRDVLPVSNASASLPLPVDSELCLSVTSINNAGYSSLPSKIIKVTSKGNISQCNMTCRGETSVDFLIVSSEKNIEVVLLDRNESTIVLKLDRELDLPVKIEGLETKGKISMLPRTDPIISQENGSYILLISGLHPSTSYSVSFDKKSAFEESIFWTAPESLHSPNPPQTLNISNTAILLQLPSVKVGDFIQITHVLVIVADVSAGDGVQNDLLNKLQMFRRDSRLPASFDEDSTFPTLSSPGFWIAAKFPLSQSGMFLEREFLLGDDQIYEDMVNWKLTPGHRYEICLGLVRQYDGASVYSVSSRLSVVIPVLLSPLGVTSGNVGLAVGLSLFSILAIGFVAILVCMFWHRKLHKLNNPVFFSPNIEYQGVRVSDCNIDSPHAFEPPNPPGPSESYLHNPVVTKRTNPLQVDKIIHHINLRENSEYKLSHEFQSLPQGLISPANVAQLPSNLCLNRSKVIVPFDKNKVRLLPISADDNAYINASYVKSIVSEFYIVTQCPLEETSGEFWRMVFEQDVSCIVMLMSLKEPDFPDYHSYWPLKRSKSHLYHHIQVQNIDLQQTAHYLIRKFRICSLLRGQESDVRIVTHWQFTSWTPGGIPSQIRPYLDFVLRIQKEREAGRCPVVHCHKGGGRSGMYIALDSLLLKGRESGKVDVLQCVTKLRIERLCLVKTLKQYRFIHQCLGEYFHHRDTQISCEDFESVFTRVIPIEDGKGFSLLAQEFHAAQFALDYENQESSRIKASYDSQIESIDLLRFDSFLKKDMFLMTPSGIQPEVFWMAVHGSLSHGVVLLHGASDCPQSLWPQCSSFLSCGQYGVLFESSHGHGQHVMHKLFVSPNRDSSGKPLSLILHEFPAWSSSTLLPQVSKMVSLVTKVQQWWESNGHGRPLVLHSSSGTSMSRAVLFILVWNLLERLQHEGIVDIFSSTRSIRTVVPNAVSDLSQYRFLYKCVKEFIDHHQPFSHQETLLKQLV</sequence>
<dbReference type="EMBL" id="AMQN01000516">
    <property type="status" value="NOT_ANNOTATED_CDS"/>
    <property type="molecule type" value="Genomic_DNA"/>
</dbReference>
<evidence type="ECO:0000256" key="1">
    <source>
        <dbReference type="ARBA" id="ARBA00004167"/>
    </source>
</evidence>
<feature type="signal peptide" evidence="8">
    <location>
        <begin position="1"/>
        <end position="15"/>
    </location>
</feature>
<keyword evidence="14" id="KW-1185">Reference proteome</keyword>
<keyword evidence="4" id="KW-0904">Protein phosphatase</keyword>
<protein>
    <submittedName>
        <fullName evidence="12 13">Uncharacterized protein</fullName>
    </submittedName>
</protein>
<dbReference type="InterPro" id="IPR050348">
    <property type="entry name" value="Protein-Tyr_Phosphatase"/>
</dbReference>
<accession>R7VJD1</accession>
<dbReference type="Proteomes" id="UP000014760">
    <property type="component" value="Unassembled WGS sequence"/>
</dbReference>
<dbReference type="GO" id="GO:0016020">
    <property type="term" value="C:membrane"/>
    <property type="evidence" value="ECO:0007669"/>
    <property type="project" value="UniProtKB-SubCell"/>
</dbReference>
<dbReference type="PANTHER" id="PTHR19134:SF561">
    <property type="entry name" value="PROTEIN TYROSINE PHOSPHATASE 36E, ISOFORM A"/>
    <property type="match status" value="1"/>
</dbReference>
<evidence type="ECO:0000259" key="9">
    <source>
        <dbReference type="PROSITE" id="PS50055"/>
    </source>
</evidence>
<reference evidence="13" key="3">
    <citation type="submission" date="2015-06" db="UniProtKB">
        <authorList>
            <consortium name="EnsemblMetazoa"/>
        </authorList>
    </citation>
    <scope>IDENTIFICATION</scope>
</reference>
<evidence type="ECO:0000256" key="2">
    <source>
        <dbReference type="ARBA" id="ARBA00022729"/>
    </source>
</evidence>
<evidence type="ECO:0000259" key="11">
    <source>
        <dbReference type="PROSITE" id="PS50853"/>
    </source>
</evidence>
<dbReference type="SMART" id="SM00404">
    <property type="entry name" value="PTPc_motif"/>
    <property type="match status" value="2"/>
</dbReference>
<evidence type="ECO:0000256" key="6">
    <source>
        <dbReference type="ARBA" id="ARBA00051722"/>
    </source>
</evidence>
<dbReference type="Pfam" id="PF00102">
    <property type="entry name" value="Y_phosphatase"/>
    <property type="match status" value="2"/>
</dbReference>
<evidence type="ECO:0000256" key="3">
    <source>
        <dbReference type="ARBA" id="ARBA00022801"/>
    </source>
</evidence>
<feature type="domain" description="Tyrosine specific protein phosphatases" evidence="10">
    <location>
        <begin position="815"/>
        <end position="888"/>
    </location>
</feature>
<dbReference type="GO" id="GO:0004725">
    <property type="term" value="F:protein tyrosine phosphatase activity"/>
    <property type="evidence" value="ECO:0007669"/>
    <property type="project" value="UniProtKB-EC"/>
</dbReference>
<dbReference type="CDD" id="cd00063">
    <property type="entry name" value="FN3"/>
    <property type="match status" value="1"/>
</dbReference>
<dbReference type="AlphaFoldDB" id="R7VJD1"/>
<organism evidence="12">
    <name type="scientific">Capitella teleta</name>
    <name type="common">Polychaete worm</name>
    <dbReference type="NCBI Taxonomy" id="283909"/>
    <lineage>
        <taxon>Eukaryota</taxon>
        <taxon>Metazoa</taxon>
        <taxon>Spiralia</taxon>
        <taxon>Lophotrochozoa</taxon>
        <taxon>Annelida</taxon>
        <taxon>Polychaeta</taxon>
        <taxon>Sedentaria</taxon>
        <taxon>Scolecida</taxon>
        <taxon>Capitellidae</taxon>
        <taxon>Capitella</taxon>
    </lineage>
</organism>
<keyword evidence="7" id="KW-1133">Transmembrane helix</keyword>
<comment type="subcellular location">
    <subcellularLocation>
        <location evidence="1">Membrane</location>
        <topology evidence="1">Single-pass membrane protein</topology>
    </subcellularLocation>
</comment>
<evidence type="ECO:0000256" key="4">
    <source>
        <dbReference type="ARBA" id="ARBA00022912"/>
    </source>
</evidence>
<evidence type="ECO:0000256" key="5">
    <source>
        <dbReference type="ARBA" id="ARBA00023136"/>
    </source>
</evidence>
<dbReference type="InterPro" id="IPR003595">
    <property type="entry name" value="Tyr_Pase_cat"/>
</dbReference>
<dbReference type="InterPro" id="IPR016130">
    <property type="entry name" value="Tyr_Pase_AS"/>
</dbReference>
<dbReference type="CDD" id="cd00047">
    <property type="entry name" value="PTPc"/>
    <property type="match status" value="1"/>
</dbReference>
<dbReference type="InterPro" id="IPR029021">
    <property type="entry name" value="Prot-tyrosine_phosphatase-like"/>
</dbReference>
<evidence type="ECO:0000259" key="10">
    <source>
        <dbReference type="PROSITE" id="PS50056"/>
    </source>
</evidence>
<dbReference type="SUPFAM" id="SSF49265">
    <property type="entry name" value="Fibronectin type III"/>
    <property type="match status" value="1"/>
</dbReference>
<dbReference type="Gene3D" id="3.90.190.10">
    <property type="entry name" value="Protein tyrosine phosphatase superfamily"/>
    <property type="match status" value="2"/>
</dbReference>
<feature type="domain" description="Fibronectin type-III" evidence="11">
    <location>
        <begin position="69"/>
        <end position="167"/>
    </location>
</feature>
<dbReference type="InterPro" id="IPR003961">
    <property type="entry name" value="FN3_dom"/>
</dbReference>
<dbReference type="Pfam" id="PF00041">
    <property type="entry name" value="fn3"/>
    <property type="match status" value="1"/>
</dbReference>
<gene>
    <name evidence="12" type="ORF">CAPTEDRAFT_229320</name>
</gene>
<evidence type="ECO:0000313" key="13">
    <source>
        <dbReference type="EnsemblMetazoa" id="CapteP229320"/>
    </source>
</evidence>
<evidence type="ECO:0000256" key="7">
    <source>
        <dbReference type="SAM" id="Phobius"/>
    </source>
</evidence>
<dbReference type="HOGENOM" id="CLU_273021_0_0_1"/>
<feature type="domain" description="Tyrosine-protein phosphatase" evidence="9">
    <location>
        <begin position="914"/>
        <end position="1163"/>
    </location>
</feature>
<dbReference type="SMART" id="SM00194">
    <property type="entry name" value="PTPc"/>
    <property type="match status" value="1"/>
</dbReference>
<dbReference type="Gene3D" id="2.60.40.10">
    <property type="entry name" value="Immunoglobulins"/>
    <property type="match status" value="1"/>
</dbReference>
<dbReference type="InterPro" id="IPR000242">
    <property type="entry name" value="PTP_cat"/>
</dbReference>
<keyword evidence="7" id="KW-0812">Transmembrane</keyword>
<dbReference type="OMA" id="YENDATH"/>
<dbReference type="InterPro" id="IPR013783">
    <property type="entry name" value="Ig-like_fold"/>
</dbReference>
<evidence type="ECO:0000313" key="14">
    <source>
        <dbReference type="Proteomes" id="UP000014760"/>
    </source>
</evidence>
<dbReference type="PROSITE" id="PS50055">
    <property type="entry name" value="TYR_PHOSPHATASE_PTP"/>
    <property type="match status" value="2"/>
</dbReference>
<dbReference type="PROSITE" id="PS50853">
    <property type="entry name" value="FN3"/>
    <property type="match status" value="1"/>
</dbReference>
<feature type="domain" description="Tyrosine-protein phosphatase" evidence="9">
    <location>
        <begin position="640"/>
        <end position="897"/>
    </location>
</feature>
<keyword evidence="5 7" id="KW-0472">Membrane</keyword>
<feature type="domain" description="Tyrosine specific protein phosphatases" evidence="10">
    <location>
        <begin position="1079"/>
        <end position="1154"/>
    </location>
</feature>